<organism evidence="1 2">
    <name type="scientific">Jiangella asiatica</name>
    <dbReference type="NCBI Taxonomy" id="2530372"/>
    <lineage>
        <taxon>Bacteria</taxon>
        <taxon>Bacillati</taxon>
        <taxon>Actinomycetota</taxon>
        <taxon>Actinomycetes</taxon>
        <taxon>Jiangellales</taxon>
        <taxon>Jiangellaceae</taxon>
        <taxon>Jiangella</taxon>
    </lineage>
</organism>
<evidence type="ECO:0000313" key="1">
    <source>
        <dbReference type="EMBL" id="TDE12646.1"/>
    </source>
</evidence>
<dbReference type="Proteomes" id="UP000294739">
    <property type="component" value="Unassembled WGS sequence"/>
</dbReference>
<gene>
    <name evidence="1" type="ORF">E1269_07380</name>
</gene>
<proteinExistence type="predicted"/>
<dbReference type="AlphaFoldDB" id="A0A4R5DFG1"/>
<comment type="caution">
    <text evidence="1">The sequence shown here is derived from an EMBL/GenBank/DDBJ whole genome shotgun (WGS) entry which is preliminary data.</text>
</comment>
<reference evidence="1 2" key="1">
    <citation type="submission" date="2019-03" db="EMBL/GenBank/DDBJ databases">
        <title>Draft genome sequences of novel Actinobacteria.</title>
        <authorList>
            <person name="Sahin N."/>
            <person name="Ay H."/>
            <person name="Saygin H."/>
        </authorList>
    </citation>
    <scope>NUCLEOTIDE SEQUENCE [LARGE SCALE GENOMIC DNA]</scope>
    <source>
        <strain evidence="1 2">5K138</strain>
    </source>
</reference>
<keyword evidence="2" id="KW-1185">Reference proteome</keyword>
<dbReference type="RefSeq" id="WP_131892915.1">
    <property type="nucleotide sequence ID" value="NZ_SMKZ01000007.1"/>
</dbReference>
<evidence type="ECO:0008006" key="3">
    <source>
        <dbReference type="Google" id="ProtNLM"/>
    </source>
</evidence>
<sequence length="128" mass="13825">MAPAPGNPISRADGQGNVTDRRTPFERILMFEDDRFHEIVAHHRASHSGATVLANALCMAEEMGEAIQQIRRHLGLARSAATLEQVGEEMADVVISTAVTARLMGLDLAAHIDAKLDVAVERTRQGTA</sequence>
<dbReference type="OrthoDB" id="7366511at2"/>
<evidence type="ECO:0000313" key="2">
    <source>
        <dbReference type="Proteomes" id="UP000294739"/>
    </source>
</evidence>
<dbReference type="SUPFAM" id="SSF101386">
    <property type="entry name" value="all-alpha NTP pyrophosphatases"/>
    <property type="match status" value="1"/>
</dbReference>
<dbReference type="InParanoid" id="A0A4R5DFG1"/>
<dbReference type="CDD" id="cd11523">
    <property type="entry name" value="NTP-PPase"/>
    <property type="match status" value="1"/>
</dbReference>
<accession>A0A4R5DFG1</accession>
<dbReference type="Gene3D" id="1.10.287.1080">
    <property type="entry name" value="MazG-like"/>
    <property type="match status" value="1"/>
</dbReference>
<protein>
    <recommendedName>
        <fullName evidence="3">NTP pyrophosphohydrolase MazG putative catalytic core domain-containing protein</fullName>
    </recommendedName>
</protein>
<dbReference type="EMBL" id="SMKZ01000007">
    <property type="protein sequence ID" value="TDE12646.1"/>
    <property type="molecule type" value="Genomic_DNA"/>
</dbReference>
<name>A0A4R5DFG1_9ACTN</name>